<dbReference type="EMBL" id="JAYRBN010000071">
    <property type="protein sequence ID" value="KAL2734687.1"/>
    <property type="molecule type" value="Genomic_DNA"/>
</dbReference>
<dbReference type="AlphaFoldDB" id="A0ABD2BPI7"/>
<keyword evidence="2" id="KW-1185">Reference proteome</keyword>
<accession>A0ABD2BPI7</accession>
<comment type="caution">
    <text evidence="1">The sequence shown here is derived from an EMBL/GenBank/DDBJ whole genome shotgun (WGS) entry which is preliminary data.</text>
</comment>
<sequence>MDTCIVRAISCLYHPSFYGGLRVRGVMRTVLKDIPNLYYSEKQNNQLTILEEHTSSHVSFLNNTKRNNGNNNKFEISRISSNNIHCGRSTKFDNYVIKSQLKSDSRSTLQETGDTFGIIWSTVQGHLHKIKKISRQGICIPHQLSNTNDYQQGGICISLLTSNLKRLESITFFRTNQQYPRLNQI</sequence>
<protein>
    <submittedName>
        <fullName evidence="1">Histone-lysine N-methyltransferase SETMAR-like</fullName>
    </submittedName>
</protein>
<name>A0ABD2BPI7_VESMC</name>
<evidence type="ECO:0000313" key="1">
    <source>
        <dbReference type="EMBL" id="KAL2734687.1"/>
    </source>
</evidence>
<organism evidence="1 2">
    <name type="scientific">Vespula maculifrons</name>
    <name type="common">Eastern yellow jacket</name>
    <name type="synonym">Wasp</name>
    <dbReference type="NCBI Taxonomy" id="7453"/>
    <lineage>
        <taxon>Eukaryota</taxon>
        <taxon>Metazoa</taxon>
        <taxon>Ecdysozoa</taxon>
        <taxon>Arthropoda</taxon>
        <taxon>Hexapoda</taxon>
        <taxon>Insecta</taxon>
        <taxon>Pterygota</taxon>
        <taxon>Neoptera</taxon>
        <taxon>Endopterygota</taxon>
        <taxon>Hymenoptera</taxon>
        <taxon>Apocrita</taxon>
        <taxon>Aculeata</taxon>
        <taxon>Vespoidea</taxon>
        <taxon>Vespidae</taxon>
        <taxon>Vespinae</taxon>
        <taxon>Vespula</taxon>
    </lineage>
</organism>
<proteinExistence type="predicted"/>
<reference evidence="1 2" key="1">
    <citation type="journal article" date="2024" name="Ann. Entomol. Soc. Am.">
        <title>Genomic analyses of the southern and eastern yellowjacket wasps (Hymenoptera: Vespidae) reveal evolutionary signatures of social life.</title>
        <authorList>
            <person name="Catto M.A."/>
            <person name="Caine P.B."/>
            <person name="Orr S.E."/>
            <person name="Hunt B.G."/>
            <person name="Goodisman M.A.D."/>
        </authorList>
    </citation>
    <scope>NUCLEOTIDE SEQUENCE [LARGE SCALE GENOMIC DNA]</scope>
    <source>
        <strain evidence="1">232</strain>
        <tissue evidence="1">Head and thorax</tissue>
    </source>
</reference>
<gene>
    <name evidence="1" type="ORF">V1477_013864</name>
</gene>
<evidence type="ECO:0000313" key="2">
    <source>
        <dbReference type="Proteomes" id="UP001607303"/>
    </source>
</evidence>
<dbReference type="Proteomes" id="UP001607303">
    <property type="component" value="Unassembled WGS sequence"/>
</dbReference>